<dbReference type="EMBL" id="LQBP01000003">
    <property type="protein sequence ID" value="KUJ79962.1"/>
    <property type="molecule type" value="Genomic_DNA"/>
</dbReference>
<keyword evidence="1" id="KW-0479">Metal-binding</keyword>
<evidence type="ECO:0000256" key="4">
    <source>
        <dbReference type="PROSITE-ProRule" id="PRU00510"/>
    </source>
</evidence>
<dbReference type="PROSITE" id="PS51128">
    <property type="entry name" value="ZF_DKSA_2"/>
    <property type="match status" value="1"/>
</dbReference>
<evidence type="ECO:0000256" key="2">
    <source>
        <dbReference type="ARBA" id="ARBA00022771"/>
    </source>
</evidence>
<gene>
    <name evidence="7" type="ORF">AVO44_07260</name>
</gene>
<dbReference type="Pfam" id="PF01258">
    <property type="entry name" value="zf-dskA_traR"/>
    <property type="match status" value="1"/>
</dbReference>
<dbReference type="NCBIfam" id="NF008243">
    <property type="entry name" value="PRK11019.1"/>
    <property type="match status" value="1"/>
</dbReference>
<proteinExistence type="predicted"/>
<sequence length="89" mass="9780">MAGGWARDGAVSEQIEASISDELARMQARKRPSGDSLIYCAECEEPIPEKRRIALPGVKLCLECQQERDAAFSSRGGINRRGSKDSQLK</sequence>
<protein>
    <recommendedName>
        <fullName evidence="6">Zinc finger DksA/TraR C4-type domain-containing protein</fullName>
    </recommendedName>
</protein>
<dbReference type="AlphaFoldDB" id="A0A0X3TWB4"/>
<dbReference type="GO" id="GO:0008270">
    <property type="term" value="F:zinc ion binding"/>
    <property type="evidence" value="ECO:0007669"/>
    <property type="project" value="UniProtKB-KW"/>
</dbReference>
<evidence type="ECO:0000256" key="1">
    <source>
        <dbReference type="ARBA" id="ARBA00022723"/>
    </source>
</evidence>
<dbReference type="PANTHER" id="PTHR38777">
    <property type="entry name" value="FELS-2 PROPHAGE PROTEIN"/>
    <property type="match status" value="1"/>
</dbReference>
<name>A0A0X3TWB4_9RHOB</name>
<keyword evidence="2" id="KW-0863">Zinc-finger</keyword>
<feature type="zinc finger region" description="dksA C4-type" evidence="4">
    <location>
        <begin position="40"/>
        <end position="64"/>
    </location>
</feature>
<dbReference type="PANTHER" id="PTHR38777:SF1">
    <property type="entry name" value="DNAK SUPPRESSOR PROTEIN"/>
    <property type="match status" value="1"/>
</dbReference>
<dbReference type="Gene3D" id="1.20.120.910">
    <property type="entry name" value="DksA, coiled-coil domain"/>
    <property type="match status" value="1"/>
</dbReference>
<dbReference type="RefSeq" id="WP_068334675.1">
    <property type="nucleotide sequence ID" value="NZ_LQBP01000003.1"/>
</dbReference>
<evidence type="ECO:0000313" key="7">
    <source>
        <dbReference type="EMBL" id="KUJ79962.1"/>
    </source>
</evidence>
<evidence type="ECO:0000256" key="5">
    <source>
        <dbReference type="SAM" id="MobiDB-lite"/>
    </source>
</evidence>
<reference evidence="8" key="1">
    <citation type="submission" date="2015-12" db="EMBL/GenBank/DDBJ databases">
        <authorList>
            <person name="Zhang G."/>
            <person name="Stingl U."/>
        </authorList>
    </citation>
    <scope>NUCLEOTIDE SEQUENCE [LARGE SCALE GENOMIC DNA]</scope>
    <source>
        <strain evidence="8">ZGT108</strain>
    </source>
</reference>
<accession>A0A0X3TWB4</accession>
<dbReference type="Proteomes" id="UP000053690">
    <property type="component" value="Unassembled WGS sequence"/>
</dbReference>
<evidence type="ECO:0000259" key="6">
    <source>
        <dbReference type="Pfam" id="PF01258"/>
    </source>
</evidence>
<evidence type="ECO:0000256" key="3">
    <source>
        <dbReference type="ARBA" id="ARBA00022833"/>
    </source>
</evidence>
<keyword evidence="8" id="KW-1185">Reference proteome</keyword>
<dbReference type="GO" id="GO:1900378">
    <property type="term" value="P:positive regulation of secondary metabolite biosynthetic process"/>
    <property type="evidence" value="ECO:0007669"/>
    <property type="project" value="TreeGrafter"/>
</dbReference>
<dbReference type="SUPFAM" id="SSF57716">
    <property type="entry name" value="Glucocorticoid receptor-like (DNA-binding domain)"/>
    <property type="match status" value="1"/>
</dbReference>
<dbReference type="InterPro" id="IPR000962">
    <property type="entry name" value="Znf_DskA_TraR"/>
</dbReference>
<feature type="region of interest" description="Disordered" evidence="5">
    <location>
        <begin position="69"/>
        <end position="89"/>
    </location>
</feature>
<dbReference type="OrthoDB" id="962301at2"/>
<feature type="domain" description="Zinc finger DksA/TraR C4-type" evidence="6">
    <location>
        <begin position="39"/>
        <end position="68"/>
    </location>
</feature>
<organism evidence="7 8">
    <name type="scientific">Ruegeria profundi</name>
    <dbReference type="NCBI Taxonomy" id="1685378"/>
    <lineage>
        <taxon>Bacteria</taxon>
        <taxon>Pseudomonadati</taxon>
        <taxon>Pseudomonadota</taxon>
        <taxon>Alphaproteobacteria</taxon>
        <taxon>Rhodobacterales</taxon>
        <taxon>Roseobacteraceae</taxon>
        <taxon>Ruegeria</taxon>
    </lineage>
</organism>
<dbReference type="STRING" id="1685378.AVO44_07260"/>
<evidence type="ECO:0000313" key="8">
    <source>
        <dbReference type="Proteomes" id="UP000053690"/>
    </source>
</evidence>
<comment type="caution">
    <text evidence="7">The sequence shown here is derived from an EMBL/GenBank/DDBJ whole genome shotgun (WGS) entry which is preliminary data.</text>
</comment>
<keyword evidence="3" id="KW-0862">Zinc</keyword>